<sequence length="364" mass="39650">MGVGIGAILFLVALGFGIQKTLLETITTADALLTLDVYPSEFKKDISPEDMLNIKRIPGADFISPVLEIVGRLKYRGLVAEAKIVAVDENFLNLEGLKVLQGEKFSSHNTGGAIISSALAKVFEKTPDAMLGENITISFAKNDGNLEEKGEADYKIIGLVDKKDVMVYVNQKSLNDFFSVFAYSRLKVKSVSSQALDDLRSRIAGQGFMVSALTDIINQAEKTFQVVRIILGFFGAIALIVSAIGMFNTMVVTLLERTEEIGIMKSIGASDHDILWMFVFESTIMGFLGGIIGLALGLSGGIIFNLLFNFFAQRMGGYAISLFYFPGWFLLSILAVATLVGFFTGLIPAREASKTDPLEALRYK</sequence>
<evidence type="ECO:0000256" key="4">
    <source>
        <dbReference type="ARBA" id="ARBA00022989"/>
    </source>
</evidence>
<dbReference type="EMBL" id="MFFT01000034">
    <property type="protein sequence ID" value="OGF22863.1"/>
    <property type="molecule type" value="Genomic_DNA"/>
</dbReference>
<dbReference type="Pfam" id="PF12704">
    <property type="entry name" value="MacB_PCD"/>
    <property type="match status" value="1"/>
</dbReference>
<dbReference type="InterPro" id="IPR025857">
    <property type="entry name" value="MacB_PCD"/>
</dbReference>
<accession>A0A1F5S8T8</accession>
<keyword evidence="2" id="KW-1003">Cell membrane</keyword>
<organism evidence="10 11">
    <name type="scientific">Candidatus Falkowbacteria bacterium RIFCSPHIGHO2_02_FULL_42_9</name>
    <dbReference type="NCBI Taxonomy" id="1797986"/>
    <lineage>
        <taxon>Bacteria</taxon>
        <taxon>Candidatus Falkowiibacteriota</taxon>
    </lineage>
</organism>
<proteinExistence type="inferred from homology"/>
<protein>
    <recommendedName>
        <fullName evidence="12">ABC3 transporter permease protein domain-containing protein</fullName>
    </recommendedName>
</protein>
<keyword evidence="4 7" id="KW-1133">Transmembrane helix</keyword>
<evidence type="ECO:0000256" key="2">
    <source>
        <dbReference type="ARBA" id="ARBA00022475"/>
    </source>
</evidence>
<evidence type="ECO:0008006" key="12">
    <source>
        <dbReference type="Google" id="ProtNLM"/>
    </source>
</evidence>
<evidence type="ECO:0000256" key="3">
    <source>
        <dbReference type="ARBA" id="ARBA00022692"/>
    </source>
</evidence>
<feature type="transmembrane region" description="Helical" evidence="7">
    <location>
        <begin position="229"/>
        <end position="255"/>
    </location>
</feature>
<dbReference type="GO" id="GO:0022857">
    <property type="term" value="F:transmembrane transporter activity"/>
    <property type="evidence" value="ECO:0007669"/>
    <property type="project" value="TreeGrafter"/>
</dbReference>
<dbReference type="PANTHER" id="PTHR30572:SF4">
    <property type="entry name" value="ABC TRANSPORTER PERMEASE YTRF"/>
    <property type="match status" value="1"/>
</dbReference>
<reference evidence="10 11" key="1">
    <citation type="journal article" date="2016" name="Nat. Commun.">
        <title>Thousands of microbial genomes shed light on interconnected biogeochemical processes in an aquifer system.</title>
        <authorList>
            <person name="Anantharaman K."/>
            <person name="Brown C.T."/>
            <person name="Hug L.A."/>
            <person name="Sharon I."/>
            <person name="Castelle C.J."/>
            <person name="Probst A.J."/>
            <person name="Thomas B.C."/>
            <person name="Singh A."/>
            <person name="Wilkins M.J."/>
            <person name="Karaoz U."/>
            <person name="Brodie E.L."/>
            <person name="Williams K.H."/>
            <person name="Hubbard S.S."/>
            <person name="Banfield J.F."/>
        </authorList>
    </citation>
    <scope>NUCLEOTIDE SEQUENCE [LARGE SCALE GENOMIC DNA]</scope>
</reference>
<evidence type="ECO:0000256" key="5">
    <source>
        <dbReference type="ARBA" id="ARBA00023136"/>
    </source>
</evidence>
<evidence type="ECO:0000259" key="9">
    <source>
        <dbReference type="Pfam" id="PF12704"/>
    </source>
</evidence>
<dbReference type="Proteomes" id="UP000176877">
    <property type="component" value="Unassembled WGS sequence"/>
</dbReference>
<keyword evidence="5 7" id="KW-0472">Membrane</keyword>
<dbReference type="InterPro" id="IPR050250">
    <property type="entry name" value="Macrolide_Exporter_MacB"/>
</dbReference>
<feature type="transmembrane region" description="Helical" evidence="7">
    <location>
        <begin position="328"/>
        <end position="347"/>
    </location>
</feature>
<dbReference type="Pfam" id="PF02687">
    <property type="entry name" value="FtsX"/>
    <property type="match status" value="1"/>
</dbReference>
<dbReference type="PANTHER" id="PTHR30572">
    <property type="entry name" value="MEMBRANE COMPONENT OF TRANSPORTER-RELATED"/>
    <property type="match status" value="1"/>
</dbReference>
<dbReference type="InterPro" id="IPR003838">
    <property type="entry name" value="ABC3_permease_C"/>
</dbReference>
<name>A0A1F5S8T8_9BACT</name>
<feature type="domain" description="ABC3 transporter permease C-terminal" evidence="8">
    <location>
        <begin position="233"/>
        <end position="357"/>
    </location>
</feature>
<dbReference type="AlphaFoldDB" id="A0A1F5S8T8"/>
<dbReference type="GO" id="GO:0005886">
    <property type="term" value="C:plasma membrane"/>
    <property type="evidence" value="ECO:0007669"/>
    <property type="project" value="UniProtKB-SubCell"/>
</dbReference>
<keyword evidence="3 7" id="KW-0812">Transmembrane</keyword>
<feature type="transmembrane region" description="Helical" evidence="7">
    <location>
        <begin position="275"/>
        <end position="308"/>
    </location>
</feature>
<evidence type="ECO:0000313" key="11">
    <source>
        <dbReference type="Proteomes" id="UP000176877"/>
    </source>
</evidence>
<evidence type="ECO:0000313" key="10">
    <source>
        <dbReference type="EMBL" id="OGF22863.1"/>
    </source>
</evidence>
<evidence type="ECO:0000256" key="7">
    <source>
        <dbReference type="SAM" id="Phobius"/>
    </source>
</evidence>
<evidence type="ECO:0000256" key="6">
    <source>
        <dbReference type="ARBA" id="ARBA00038076"/>
    </source>
</evidence>
<evidence type="ECO:0000256" key="1">
    <source>
        <dbReference type="ARBA" id="ARBA00004651"/>
    </source>
</evidence>
<feature type="domain" description="MacB-like periplasmic core" evidence="9">
    <location>
        <begin position="2"/>
        <end position="199"/>
    </location>
</feature>
<comment type="caution">
    <text evidence="10">The sequence shown here is derived from an EMBL/GenBank/DDBJ whole genome shotgun (WGS) entry which is preliminary data.</text>
</comment>
<evidence type="ECO:0000259" key="8">
    <source>
        <dbReference type="Pfam" id="PF02687"/>
    </source>
</evidence>
<comment type="similarity">
    <text evidence="6">Belongs to the ABC-4 integral membrane protein family.</text>
</comment>
<comment type="subcellular location">
    <subcellularLocation>
        <location evidence="1">Cell membrane</location>
        <topology evidence="1">Multi-pass membrane protein</topology>
    </subcellularLocation>
</comment>
<gene>
    <name evidence="10" type="ORF">A3D45_02920</name>
</gene>